<evidence type="ECO:0000313" key="3">
    <source>
        <dbReference type="EMBL" id="MDE8035046.1"/>
    </source>
</evidence>
<proteinExistence type="predicted"/>
<dbReference type="Proteomes" id="UP001142444">
    <property type="component" value="Unassembled WGS sequence"/>
</dbReference>
<sequence length="269" mass="29589">MNYRVLFIISTFILVIGFGGLFMLPNAEDSVPQSETAAASTETAKQPEVATKVITTATLNRDLSKGTLIQAEDYTLSELTVPETSPLLSSDLKSLLETATVPTLQGFVATENIKAGSLLQPELLITPDDPRFILFSINPHQEVAYRVYIQSAEQYILDSVRSGDSVSVFSQQTDLAHRERDQGSLVKLADNLTVLQVKTFTAEENKDSSEQKKDFLGYISLKVDAAMLKAFYSLDKQAKLIVLPTDAAAKAINHRGMFIRQLRGKNNAN</sequence>
<evidence type="ECO:0000259" key="2">
    <source>
        <dbReference type="Pfam" id="PF08666"/>
    </source>
</evidence>
<keyword evidence="1" id="KW-1133">Transmembrane helix</keyword>
<protein>
    <submittedName>
        <fullName evidence="3">SAF domain-containing protein</fullName>
    </submittedName>
</protein>
<keyword evidence="1" id="KW-0812">Transmembrane</keyword>
<accession>A0A9X4G411</accession>
<reference evidence="3" key="2">
    <citation type="journal article" date="2023" name="Pathogens">
        <title>Pathological Features and Genomic Characterization of an Actinobacillus equuli subsp. equuli Bearing Unique Virulence-Associated Genes from an Adult Horse with Pleuropneumonia.</title>
        <authorList>
            <person name="Kamali M."/>
            <person name="Carossino M."/>
            <person name="Del Piero F."/>
            <person name="Peak L."/>
            <person name="Mitchell M.S."/>
            <person name="Willette J."/>
            <person name="Baker R."/>
            <person name="Li F."/>
            <person name="Kenez A."/>
            <person name="Balasuriya U.B.R."/>
            <person name="Go Y.Y."/>
        </authorList>
    </citation>
    <scope>NUCLEOTIDE SEQUENCE</scope>
    <source>
        <strain evidence="3">4524</strain>
    </source>
</reference>
<keyword evidence="1" id="KW-0472">Membrane</keyword>
<name>A0A9X4G411_ACTEU</name>
<reference evidence="3" key="1">
    <citation type="submission" date="2022-11" db="EMBL/GenBank/DDBJ databases">
        <authorList>
            <person name="Kamali M."/>
            <person name="Peak L."/>
            <person name="Go Y.Y."/>
            <person name="Balasuriya U.B.R."/>
            <person name="Carossino M."/>
        </authorList>
    </citation>
    <scope>NUCLEOTIDE SEQUENCE</scope>
    <source>
        <strain evidence="3">4524</strain>
    </source>
</reference>
<organism evidence="3 4">
    <name type="scientific">Actinobacillus equuli subsp. equuli</name>
    <dbReference type="NCBI Taxonomy" id="202947"/>
    <lineage>
        <taxon>Bacteria</taxon>
        <taxon>Pseudomonadati</taxon>
        <taxon>Pseudomonadota</taxon>
        <taxon>Gammaproteobacteria</taxon>
        <taxon>Pasteurellales</taxon>
        <taxon>Pasteurellaceae</taxon>
        <taxon>Actinobacillus</taxon>
    </lineage>
</organism>
<dbReference type="RefSeq" id="WP_275218055.1">
    <property type="nucleotide sequence ID" value="NZ_JAPHVQ010000006.1"/>
</dbReference>
<evidence type="ECO:0000313" key="4">
    <source>
        <dbReference type="Proteomes" id="UP001142444"/>
    </source>
</evidence>
<evidence type="ECO:0000256" key="1">
    <source>
        <dbReference type="SAM" id="Phobius"/>
    </source>
</evidence>
<feature type="domain" description="SAF" evidence="2">
    <location>
        <begin position="57"/>
        <end position="123"/>
    </location>
</feature>
<keyword evidence="4" id="KW-1185">Reference proteome</keyword>
<dbReference type="Pfam" id="PF08666">
    <property type="entry name" value="SAF"/>
    <property type="match status" value="1"/>
</dbReference>
<dbReference type="EMBL" id="JAPHVQ010000006">
    <property type="protein sequence ID" value="MDE8035046.1"/>
    <property type="molecule type" value="Genomic_DNA"/>
</dbReference>
<dbReference type="AlphaFoldDB" id="A0A9X4G411"/>
<dbReference type="InterPro" id="IPR013974">
    <property type="entry name" value="SAF"/>
</dbReference>
<feature type="transmembrane region" description="Helical" evidence="1">
    <location>
        <begin position="5"/>
        <end position="24"/>
    </location>
</feature>
<comment type="caution">
    <text evidence="3">The sequence shown here is derived from an EMBL/GenBank/DDBJ whole genome shotgun (WGS) entry which is preliminary data.</text>
</comment>
<gene>
    <name evidence="3" type="ORF">OQ257_07680</name>
</gene>